<dbReference type="CDD" id="cd00483">
    <property type="entry name" value="HPPK"/>
    <property type="match status" value="1"/>
</dbReference>
<accession>B0VG51</accession>
<proteinExistence type="inferred from homology"/>
<keyword evidence="5 14" id="KW-0808">Transferase</keyword>
<evidence type="ECO:0000256" key="3">
    <source>
        <dbReference type="ARBA" id="ARBA00013253"/>
    </source>
</evidence>
<dbReference type="PROSITE" id="PS00794">
    <property type="entry name" value="HPPK"/>
    <property type="match status" value="1"/>
</dbReference>
<evidence type="ECO:0000259" key="13">
    <source>
        <dbReference type="PROSITE" id="PS00794"/>
    </source>
</evidence>
<dbReference type="NCBIfam" id="TIGR01498">
    <property type="entry name" value="folK"/>
    <property type="match status" value="1"/>
</dbReference>
<dbReference type="EMBL" id="CU466930">
    <property type="protein sequence ID" value="CAO80269.1"/>
    <property type="molecule type" value="Genomic_DNA"/>
</dbReference>
<evidence type="ECO:0000256" key="1">
    <source>
        <dbReference type="ARBA" id="ARBA00005051"/>
    </source>
</evidence>
<evidence type="ECO:0000313" key="15">
    <source>
        <dbReference type="Proteomes" id="UP000002019"/>
    </source>
</evidence>
<gene>
    <name evidence="14" type="primary">folK</name>
    <name evidence="14" type="ordered locus">CLOAM0364</name>
</gene>
<dbReference type="GO" id="GO:0003848">
    <property type="term" value="F:2-amino-4-hydroxy-6-hydroxymethyldihydropteridine diphosphokinase activity"/>
    <property type="evidence" value="ECO:0007669"/>
    <property type="project" value="UniProtKB-EC"/>
</dbReference>
<dbReference type="KEGG" id="caci:CLOAM0364"/>
<keyword evidence="6" id="KW-0547">Nucleotide-binding</keyword>
<dbReference type="RefSeq" id="WP_015424130.1">
    <property type="nucleotide sequence ID" value="NC_020449.1"/>
</dbReference>
<name>B0VG51_CLOAI</name>
<dbReference type="GO" id="GO:0046656">
    <property type="term" value="P:folic acid biosynthetic process"/>
    <property type="evidence" value="ECO:0007669"/>
    <property type="project" value="UniProtKB-KW"/>
</dbReference>
<dbReference type="GO" id="GO:0005524">
    <property type="term" value="F:ATP binding"/>
    <property type="evidence" value="ECO:0007669"/>
    <property type="project" value="UniProtKB-KW"/>
</dbReference>
<dbReference type="PANTHER" id="PTHR43071:SF1">
    <property type="entry name" value="2-AMINO-4-HYDROXY-6-HYDROXYMETHYLDIHYDROPTERIDINE PYROPHOSPHOKINASE"/>
    <property type="match status" value="1"/>
</dbReference>
<keyword evidence="15" id="KW-1185">Reference proteome</keyword>
<dbReference type="InterPro" id="IPR035907">
    <property type="entry name" value="Hppk_sf"/>
</dbReference>
<dbReference type="HOGENOM" id="CLU_097916_1_2_0"/>
<dbReference type="SUPFAM" id="SSF55083">
    <property type="entry name" value="6-hydroxymethyl-7,8-dihydropterin pyrophosphokinase, HPPK"/>
    <property type="match status" value="1"/>
</dbReference>
<evidence type="ECO:0000256" key="9">
    <source>
        <dbReference type="ARBA" id="ARBA00022909"/>
    </source>
</evidence>
<dbReference type="OrthoDB" id="9808041at2"/>
<evidence type="ECO:0000256" key="11">
    <source>
        <dbReference type="ARBA" id="ARBA00029766"/>
    </source>
</evidence>
<dbReference type="eggNOG" id="COG0801">
    <property type="taxonomic scope" value="Bacteria"/>
</dbReference>
<dbReference type="GO" id="GO:0046654">
    <property type="term" value="P:tetrahydrofolate biosynthetic process"/>
    <property type="evidence" value="ECO:0007669"/>
    <property type="project" value="UniProtKB-UniPathway"/>
</dbReference>
<dbReference type="Proteomes" id="UP000002019">
    <property type="component" value="Chromosome"/>
</dbReference>
<evidence type="ECO:0000256" key="6">
    <source>
        <dbReference type="ARBA" id="ARBA00022741"/>
    </source>
</evidence>
<keyword evidence="7" id="KW-0418">Kinase</keyword>
<dbReference type="Pfam" id="PF01288">
    <property type="entry name" value="HPPK"/>
    <property type="match status" value="1"/>
</dbReference>
<evidence type="ECO:0000256" key="8">
    <source>
        <dbReference type="ARBA" id="ARBA00022840"/>
    </source>
</evidence>
<evidence type="ECO:0000256" key="5">
    <source>
        <dbReference type="ARBA" id="ARBA00022679"/>
    </source>
</evidence>
<dbReference type="STRING" id="459349.CLOAM0364"/>
<dbReference type="InterPro" id="IPR000550">
    <property type="entry name" value="Hppk"/>
</dbReference>
<dbReference type="EC" id="2.7.6.3" evidence="3"/>
<comment type="pathway">
    <text evidence="1">Cofactor biosynthesis; tetrahydrofolate biosynthesis; 2-amino-4-hydroxy-6-hydroxymethyl-7,8-dihydropteridine diphosphate from 7,8-dihydroneopterin triphosphate: step 4/4.</text>
</comment>
<protein>
    <recommendedName>
        <fullName evidence="4">2-amino-4-hydroxy-6-hydroxymethyldihydropteridine pyrophosphokinase</fullName>
        <ecNumber evidence="3">2.7.6.3</ecNumber>
    </recommendedName>
    <alternativeName>
        <fullName evidence="11">6-hydroxymethyl-7,8-dihydropterin pyrophosphokinase</fullName>
    </alternativeName>
    <alternativeName>
        <fullName evidence="12">7,8-dihydro-6-hydroxymethylpterin-pyrophosphokinase</fullName>
    </alternativeName>
</protein>
<keyword evidence="8" id="KW-0067">ATP-binding</keyword>
<dbReference type="GO" id="GO:0016301">
    <property type="term" value="F:kinase activity"/>
    <property type="evidence" value="ECO:0007669"/>
    <property type="project" value="UniProtKB-KW"/>
</dbReference>
<dbReference type="UniPathway" id="UPA00077">
    <property type="reaction ID" value="UER00155"/>
</dbReference>
<organism evidence="14 15">
    <name type="scientific">Cloacimonas acidaminovorans (strain Evry)</name>
    <dbReference type="NCBI Taxonomy" id="459349"/>
    <lineage>
        <taxon>Bacteria</taxon>
        <taxon>Pseudomonadati</taxon>
        <taxon>Candidatus Cloacimonadota</taxon>
        <taxon>Candidatus Cloacimonadia</taxon>
        <taxon>Candidatus Cloacimonadales</taxon>
        <taxon>Candidatus Cloacimonadaceae</taxon>
        <taxon>Candidatus Cloacimonas</taxon>
    </lineage>
</organism>
<reference evidence="14 15" key="1">
    <citation type="journal article" date="2008" name="J. Bacteriol.">
        <title>'Candidatus Cloacamonas acidaminovorans': genome sequence reconstruction provides a first glimpse of a new bacterial division.</title>
        <authorList>
            <person name="Pelletier E."/>
            <person name="Kreimeyer A."/>
            <person name="Bocs S."/>
            <person name="Rouy Z."/>
            <person name="Gyapay G."/>
            <person name="Chouari R."/>
            <person name="Riviere D."/>
            <person name="Ganesan A."/>
            <person name="Daegelen P."/>
            <person name="Sghir A."/>
            <person name="Cohen G.N."/>
            <person name="Medigue C."/>
            <person name="Weissenbach J."/>
            <person name="Le Paslier D."/>
        </authorList>
    </citation>
    <scope>NUCLEOTIDE SEQUENCE [LARGE SCALE GENOMIC DNA]</scope>
    <source>
        <strain evidence="15">Evry</strain>
    </source>
</reference>
<dbReference type="Gene3D" id="3.30.70.560">
    <property type="entry name" value="7,8-Dihydro-6-hydroxymethylpterin-pyrophosphokinase HPPK"/>
    <property type="match status" value="1"/>
</dbReference>
<comment type="function">
    <text evidence="10">Catalyzes the transfer of pyrophosphate from adenosine triphosphate (ATP) to 6-hydroxymethyl-7,8-dihydropterin, an enzymatic step in folate biosynthesis pathway.</text>
</comment>
<keyword evidence="9" id="KW-0289">Folate biosynthesis</keyword>
<evidence type="ECO:0000256" key="12">
    <source>
        <dbReference type="ARBA" id="ARBA00033413"/>
    </source>
</evidence>
<evidence type="ECO:0000256" key="2">
    <source>
        <dbReference type="ARBA" id="ARBA00005810"/>
    </source>
</evidence>
<evidence type="ECO:0000256" key="10">
    <source>
        <dbReference type="ARBA" id="ARBA00029409"/>
    </source>
</evidence>
<comment type="similarity">
    <text evidence="2">Belongs to the HPPK family.</text>
</comment>
<evidence type="ECO:0000313" key="14">
    <source>
        <dbReference type="EMBL" id="CAO80269.1"/>
    </source>
</evidence>
<evidence type="ECO:0000256" key="7">
    <source>
        <dbReference type="ARBA" id="ARBA00022777"/>
    </source>
</evidence>
<feature type="domain" description="7,8-dihydro-6-hydroxymethylpterin-pyrophosphokinase" evidence="13">
    <location>
        <begin position="87"/>
        <end position="98"/>
    </location>
</feature>
<dbReference type="AlphaFoldDB" id="B0VG51"/>
<sequence>MIYYLCLGSNLNNPVSQLDGAIQRLENDPGIKILRSSKRIITEPYGIINQPDFLNQVLEVESSYQPQELMERLLNIEKAMGRIRRIKWGPRNIDIDILLAGDLVLDSRITPLEKSSPEVIIPHPDLHNREFALRLLNELIPNAKHPLMHKTIYELYYSIVAEEEYYE</sequence>
<dbReference type="PANTHER" id="PTHR43071">
    <property type="entry name" value="2-AMINO-4-HYDROXY-6-HYDROXYMETHYLDIHYDROPTERIDINE PYROPHOSPHOKINASE"/>
    <property type="match status" value="1"/>
</dbReference>
<evidence type="ECO:0000256" key="4">
    <source>
        <dbReference type="ARBA" id="ARBA00016218"/>
    </source>
</evidence>